<feature type="compositionally biased region" description="Basic and acidic residues" evidence="18">
    <location>
        <begin position="480"/>
        <end position="490"/>
    </location>
</feature>
<dbReference type="InterPro" id="IPR004567">
    <property type="entry name" value="Type_II_PanK"/>
</dbReference>
<evidence type="ECO:0000256" key="6">
    <source>
        <dbReference type="ARBA" id="ARBA00012102"/>
    </source>
</evidence>
<feature type="compositionally biased region" description="Basic residues" evidence="18">
    <location>
        <begin position="725"/>
        <end position="741"/>
    </location>
</feature>
<evidence type="ECO:0000256" key="5">
    <source>
        <dbReference type="ARBA" id="ARBA00005225"/>
    </source>
</evidence>
<evidence type="ECO:0000256" key="1">
    <source>
        <dbReference type="ARBA" id="ARBA00001206"/>
    </source>
</evidence>
<comment type="catalytic activity">
    <reaction evidence="1">
        <text>(R)-pantothenate + ATP = (R)-4'-phosphopantothenate + ADP + H(+)</text>
        <dbReference type="Rhea" id="RHEA:16373"/>
        <dbReference type="ChEBI" id="CHEBI:10986"/>
        <dbReference type="ChEBI" id="CHEBI:15378"/>
        <dbReference type="ChEBI" id="CHEBI:29032"/>
        <dbReference type="ChEBI" id="CHEBI:30616"/>
        <dbReference type="ChEBI" id="CHEBI:456216"/>
        <dbReference type="EC" id="2.7.1.33"/>
    </reaction>
</comment>
<dbReference type="GO" id="GO:0015937">
    <property type="term" value="P:coenzyme A biosynthetic process"/>
    <property type="evidence" value="ECO:0007669"/>
    <property type="project" value="UniProtKB-KW"/>
</dbReference>
<proteinExistence type="inferred from homology"/>
<dbReference type="PANTHER" id="PTHR12280:SF20">
    <property type="entry name" value="4'-PHOSPHOPANTETHEINE PHOSPHATASE"/>
    <property type="match status" value="1"/>
</dbReference>
<dbReference type="GO" id="GO:0005524">
    <property type="term" value="F:ATP binding"/>
    <property type="evidence" value="ECO:0007669"/>
    <property type="project" value="UniProtKB-KW"/>
</dbReference>
<accession>A0AAW1SPR9</accession>
<evidence type="ECO:0000256" key="9">
    <source>
        <dbReference type="ARBA" id="ARBA00022679"/>
    </source>
</evidence>
<feature type="region of interest" description="Disordered" evidence="18">
    <location>
        <begin position="478"/>
        <end position="512"/>
    </location>
</feature>
<comment type="pathway">
    <text evidence="5">Cofactor biosynthesis; coenzyme A biosynthesis; CoA from (R)-pantothenate: step 1/5.</text>
</comment>
<dbReference type="GO" id="GO:0004594">
    <property type="term" value="F:pantothenate kinase activity"/>
    <property type="evidence" value="ECO:0007669"/>
    <property type="project" value="UniProtKB-EC"/>
</dbReference>
<dbReference type="GO" id="GO:0005634">
    <property type="term" value="C:nucleus"/>
    <property type="evidence" value="ECO:0007669"/>
    <property type="project" value="TreeGrafter"/>
</dbReference>
<comment type="similarity">
    <text evidence="17">Belongs to the type II pantothenate kinase family.</text>
</comment>
<evidence type="ECO:0000256" key="10">
    <source>
        <dbReference type="ARBA" id="ARBA00022723"/>
    </source>
</evidence>
<evidence type="ECO:0000256" key="14">
    <source>
        <dbReference type="ARBA" id="ARBA00022840"/>
    </source>
</evidence>
<comment type="cofactor">
    <cofactor evidence="2">
        <name>Mn(2+)</name>
        <dbReference type="ChEBI" id="CHEBI:29035"/>
    </cofactor>
</comment>
<dbReference type="Gene3D" id="3.40.50.10880">
    <property type="entry name" value="Uncharacterised protein PF01937, DUF89, domain 3"/>
    <property type="match status" value="1"/>
</dbReference>
<dbReference type="NCBIfam" id="TIGR00555">
    <property type="entry name" value="panK_eukar"/>
    <property type="match status" value="1"/>
</dbReference>
<keyword evidence="14" id="KW-0067">ATP-binding</keyword>
<evidence type="ECO:0000256" key="7">
    <source>
        <dbReference type="ARBA" id="ARBA00022490"/>
    </source>
</evidence>
<comment type="cofactor">
    <cofactor evidence="3">
        <name>Ni(2+)</name>
        <dbReference type="ChEBI" id="CHEBI:49786"/>
    </cofactor>
</comment>
<comment type="caution">
    <text evidence="20">The sequence shown here is derived from an EMBL/GenBank/DDBJ whole genome shotgun (WGS) entry which is preliminary data.</text>
</comment>
<dbReference type="Pfam" id="PF01937">
    <property type="entry name" value="ARMT1-like_dom"/>
    <property type="match status" value="1"/>
</dbReference>
<keyword evidence="9" id="KW-0808">Transferase</keyword>
<keyword evidence="13" id="KW-0378">Hydrolase</keyword>
<dbReference type="CDD" id="cd24123">
    <property type="entry name" value="ASKHA_NBD_PanK-II_Pank4"/>
    <property type="match status" value="1"/>
</dbReference>
<sequence>MPLAATNSKDSEDGHASPGNVSGASSAPDADFLRPTARSLSLCKSGAASALDLTDASISASEQLETGDGGKDAPSIDLPHQHAEYISHIALDIGGSLVKLVYFSPEGPHSDLPSGNGLRQAGGKLHFVKFETSKMDCVFDFIMSKGLHHLPVIGAQDPSKRVSVKATGGGAFKFADEFQDKLGVTLEKEDEMECLVAGCNFLFKAIYHEAFMFEHGKTSFVTGTADKDLFPYLLVNIGSGVSMLKVEGDGKFERVSGSNLGGGTFWGLCRLMTRCKGFDEMLALSAKGDNAKVDMLVGDIYGNRDYSSIGLSSDTIASSFGKVVSQDQELEDYSPADIAMALCRMLSYNIGHLAYLNAKRYGLSRVFFGGFFIRGHPYTMETISFAIRFWSKGEMAAMFLRHEGFLGAMGAFLKVHPMEPTLEAVNAKEPRKVRSRFVERFSMGAPFSGGEIQGPAFNDMAEKVSWVEKFVQVGTAAAEAARDEHDRARPFEVPQPNDEQPDDLGREPSSPMQNQMQLHVGVLHYLPSSEPFPLLMDPNGYEPNTLDIVHDHAEMEYWLGVLEQQIGTGVEKAIACEGCSPGAERRAAAFGRAFAAHIHKLRQKPGAYGPLGLSNIFELREECLREFGFSDIYSHDKERENAAALAVLPDLLQELDAMSARERLTSLIEGVLAANIFDWGARATVELYQNGTILEIYRDARQKLSRRPWRICPILTAGRDAGQKQKQRWHGRIPPLSRRRGSSGDGHATPGSMSPLAASPVKQGLNPMENASSSSNQHQNLPQNVPQAVSPVEEPAAACSPDRPGALYMVANGQGSPCLDLRRVPDVLAGAAAGADLVIIEGMGRAVHTNLRTKFRCDALKLAMIKNAHLADRLFRGKVYDCVCLFEPAAATSLAQDTR</sequence>
<evidence type="ECO:0000256" key="15">
    <source>
        <dbReference type="ARBA" id="ARBA00022993"/>
    </source>
</evidence>
<protein>
    <recommendedName>
        <fullName evidence="6">pantothenate kinase</fullName>
        <ecNumber evidence="6">2.7.1.33</ecNumber>
    </recommendedName>
</protein>
<evidence type="ECO:0000256" key="12">
    <source>
        <dbReference type="ARBA" id="ARBA00022777"/>
    </source>
</evidence>
<dbReference type="InterPro" id="IPR036075">
    <property type="entry name" value="ARMT-1-like_metal-bd_sf"/>
</dbReference>
<evidence type="ECO:0000256" key="16">
    <source>
        <dbReference type="ARBA" id="ARBA00023211"/>
    </source>
</evidence>
<dbReference type="Proteomes" id="UP001485043">
    <property type="component" value="Unassembled WGS sequence"/>
</dbReference>
<dbReference type="Pfam" id="PF03630">
    <property type="entry name" value="Fumble"/>
    <property type="match status" value="1"/>
</dbReference>
<dbReference type="EC" id="2.7.1.33" evidence="6"/>
<dbReference type="AlphaFoldDB" id="A0AAW1SPR9"/>
<keyword evidence="21" id="KW-1185">Reference proteome</keyword>
<keyword evidence="15" id="KW-0173">Coenzyme A biosynthesis</keyword>
<dbReference type="GO" id="GO:0046872">
    <property type="term" value="F:metal ion binding"/>
    <property type="evidence" value="ECO:0007669"/>
    <property type="project" value="UniProtKB-KW"/>
</dbReference>
<dbReference type="GO" id="GO:0016787">
    <property type="term" value="F:hydrolase activity"/>
    <property type="evidence" value="ECO:0007669"/>
    <property type="project" value="UniProtKB-KW"/>
</dbReference>
<feature type="region of interest" description="Disordered" evidence="18">
    <location>
        <begin position="720"/>
        <end position="798"/>
    </location>
</feature>
<comment type="subcellular location">
    <subcellularLocation>
        <location evidence="4">Cytoplasm</location>
    </subcellularLocation>
</comment>
<keyword evidence="12" id="KW-0418">Kinase</keyword>
<dbReference type="PANTHER" id="PTHR12280">
    <property type="entry name" value="PANTOTHENATE KINASE"/>
    <property type="match status" value="1"/>
</dbReference>
<organism evidence="20 21">
    <name type="scientific">Apatococcus fuscideae</name>
    <dbReference type="NCBI Taxonomy" id="2026836"/>
    <lineage>
        <taxon>Eukaryota</taxon>
        <taxon>Viridiplantae</taxon>
        <taxon>Chlorophyta</taxon>
        <taxon>core chlorophytes</taxon>
        <taxon>Trebouxiophyceae</taxon>
        <taxon>Chlorellales</taxon>
        <taxon>Chlorellaceae</taxon>
        <taxon>Apatococcus</taxon>
    </lineage>
</organism>
<keyword evidence="10" id="KW-0479">Metal-binding</keyword>
<feature type="domain" description="Damage-control phosphatase ARMT1-like metal-binding" evidence="19">
    <location>
        <begin position="597"/>
        <end position="686"/>
    </location>
</feature>
<evidence type="ECO:0000256" key="3">
    <source>
        <dbReference type="ARBA" id="ARBA00001967"/>
    </source>
</evidence>
<dbReference type="FunFam" id="3.30.420.40:FF:000025">
    <property type="entry name" value="pantothenate kinase 2, mitochondrial"/>
    <property type="match status" value="1"/>
</dbReference>
<evidence type="ECO:0000256" key="11">
    <source>
        <dbReference type="ARBA" id="ARBA00022741"/>
    </source>
</evidence>
<keyword evidence="8" id="KW-0533">Nickel</keyword>
<dbReference type="Gene3D" id="3.30.420.510">
    <property type="match status" value="1"/>
</dbReference>
<dbReference type="SUPFAM" id="SSF111321">
    <property type="entry name" value="AF1104-like"/>
    <property type="match status" value="2"/>
</dbReference>
<keyword evidence="11" id="KW-0547">Nucleotide-binding</keyword>
<feature type="region of interest" description="Disordered" evidence="18">
    <location>
        <begin position="1"/>
        <end position="30"/>
    </location>
</feature>
<dbReference type="InterPro" id="IPR035073">
    <property type="entry name" value="At2g17340_3_helix_bundle"/>
</dbReference>
<dbReference type="GO" id="GO:0005829">
    <property type="term" value="C:cytosol"/>
    <property type="evidence" value="ECO:0007669"/>
    <property type="project" value="TreeGrafter"/>
</dbReference>
<reference evidence="20 21" key="1">
    <citation type="journal article" date="2024" name="Nat. Commun.">
        <title>Phylogenomics reveals the evolutionary origins of lichenization in chlorophyte algae.</title>
        <authorList>
            <person name="Puginier C."/>
            <person name="Libourel C."/>
            <person name="Otte J."/>
            <person name="Skaloud P."/>
            <person name="Haon M."/>
            <person name="Grisel S."/>
            <person name="Petersen M."/>
            <person name="Berrin J.G."/>
            <person name="Delaux P.M."/>
            <person name="Dal Grande F."/>
            <person name="Keller J."/>
        </authorList>
    </citation>
    <scope>NUCLEOTIDE SEQUENCE [LARGE SCALE GENOMIC DNA]</scope>
    <source>
        <strain evidence="20 21">SAG 2523</strain>
    </source>
</reference>
<keyword evidence="7" id="KW-0963">Cytoplasm</keyword>
<evidence type="ECO:0000256" key="2">
    <source>
        <dbReference type="ARBA" id="ARBA00001936"/>
    </source>
</evidence>
<evidence type="ECO:0000256" key="4">
    <source>
        <dbReference type="ARBA" id="ARBA00004496"/>
    </source>
</evidence>
<dbReference type="SUPFAM" id="SSF53067">
    <property type="entry name" value="Actin-like ATPase domain"/>
    <property type="match status" value="2"/>
</dbReference>
<keyword evidence="16" id="KW-0464">Manganese</keyword>
<name>A0AAW1SPR9_9CHLO</name>
<evidence type="ECO:0000313" key="20">
    <source>
        <dbReference type="EMBL" id="KAK9850783.1"/>
    </source>
</evidence>
<dbReference type="EMBL" id="JALJOV010001274">
    <property type="protein sequence ID" value="KAK9850783.1"/>
    <property type="molecule type" value="Genomic_DNA"/>
</dbReference>
<dbReference type="InterPro" id="IPR002791">
    <property type="entry name" value="ARMT1-like_metal-bd"/>
</dbReference>
<evidence type="ECO:0000256" key="13">
    <source>
        <dbReference type="ARBA" id="ARBA00022801"/>
    </source>
</evidence>
<evidence type="ECO:0000256" key="18">
    <source>
        <dbReference type="SAM" id="MobiDB-lite"/>
    </source>
</evidence>
<dbReference type="InterPro" id="IPR043129">
    <property type="entry name" value="ATPase_NBD"/>
</dbReference>
<dbReference type="Gene3D" id="1.20.1700.10">
    <property type="entry name" value="AF1104-like"/>
    <property type="match status" value="1"/>
</dbReference>
<evidence type="ECO:0000313" key="21">
    <source>
        <dbReference type="Proteomes" id="UP001485043"/>
    </source>
</evidence>
<dbReference type="Gene3D" id="3.30.420.40">
    <property type="match status" value="1"/>
</dbReference>
<evidence type="ECO:0000256" key="17">
    <source>
        <dbReference type="ARBA" id="ARBA00060870"/>
    </source>
</evidence>
<evidence type="ECO:0000256" key="8">
    <source>
        <dbReference type="ARBA" id="ARBA00022596"/>
    </source>
</evidence>
<evidence type="ECO:0000259" key="19">
    <source>
        <dbReference type="Pfam" id="PF01937"/>
    </source>
</evidence>
<gene>
    <name evidence="20" type="ORF">WJX84_009112</name>
</gene>
<feature type="compositionally biased region" description="Polar residues" evidence="18">
    <location>
        <begin position="769"/>
        <end position="787"/>
    </location>
</feature>